<protein>
    <submittedName>
        <fullName evidence="1">Uncharacterized protein</fullName>
    </submittedName>
</protein>
<dbReference type="Proteomes" id="UP000825729">
    <property type="component" value="Unassembled WGS sequence"/>
</dbReference>
<evidence type="ECO:0000313" key="2">
    <source>
        <dbReference type="Proteomes" id="UP000825729"/>
    </source>
</evidence>
<sequence>MHDALKTQKFSFYFSLPFFSQSRNQGPLPGNLNGFRICSAIPSNDHHGFLLQIKQLNTNSITSSAIDDINTNQYHDSFTVSLSFRFDPEKELAFRQTCENLRGPKTGGYTLRSVGRSPARLPVFCFEFVINPSWELVGMTLFHPSCTREVRLRLEIVGRHRRHSRPTKTTKVAAGVESVSQICSRSCAAVGCWRWCVAIAALVSATEPPDVLRFDVTAAPLLASNQ</sequence>
<keyword evidence="2" id="KW-1185">Reference proteome</keyword>
<reference evidence="1 2" key="1">
    <citation type="submission" date="2021-07" db="EMBL/GenBank/DDBJ databases">
        <title>The Aristolochia fimbriata genome: insights into angiosperm evolution, floral development and chemical biosynthesis.</title>
        <authorList>
            <person name="Jiao Y."/>
        </authorList>
    </citation>
    <scope>NUCLEOTIDE SEQUENCE [LARGE SCALE GENOMIC DNA]</scope>
    <source>
        <strain evidence="1">IBCAS-2021</strain>
        <tissue evidence="1">Leaf</tissue>
    </source>
</reference>
<organism evidence="1 2">
    <name type="scientific">Aristolochia fimbriata</name>
    <name type="common">White veined hardy Dutchman's pipe vine</name>
    <dbReference type="NCBI Taxonomy" id="158543"/>
    <lineage>
        <taxon>Eukaryota</taxon>
        <taxon>Viridiplantae</taxon>
        <taxon>Streptophyta</taxon>
        <taxon>Embryophyta</taxon>
        <taxon>Tracheophyta</taxon>
        <taxon>Spermatophyta</taxon>
        <taxon>Magnoliopsida</taxon>
        <taxon>Magnoliidae</taxon>
        <taxon>Piperales</taxon>
        <taxon>Aristolochiaceae</taxon>
        <taxon>Aristolochia</taxon>
    </lineage>
</organism>
<comment type="caution">
    <text evidence="1">The sequence shown here is derived from an EMBL/GenBank/DDBJ whole genome shotgun (WGS) entry which is preliminary data.</text>
</comment>
<proteinExistence type="predicted"/>
<evidence type="ECO:0000313" key="1">
    <source>
        <dbReference type="EMBL" id="KAG9450209.1"/>
    </source>
</evidence>
<name>A0AAV7ENV0_ARIFI</name>
<gene>
    <name evidence="1" type="ORF">H6P81_010174</name>
</gene>
<dbReference type="AlphaFoldDB" id="A0AAV7ENV0"/>
<dbReference type="EMBL" id="JAINDJ010000004">
    <property type="protein sequence ID" value="KAG9450209.1"/>
    <property type="molecule type" value="Genomic_DNA"/>
</dbReference>
<accession>A0AAV7ENV0</accession>